<dbReference type="Proteomes" id="UP000660729">
    <property type="component" value="Unassembled WGS sequence"/>
</dbReference>
<name>A0A8H6VLJ3_9PEZI</name>
<dbReference type="PANTHER" id="PTHR10622">
    <property type="entry name" value="HET DOMAIN-CONTAINING PROTEIN"/>
    <property type="match status" value="1"/>
</dbReference>
<dbReference type="InterPro" id="IPR058525">
    <property type="entry name" value="DUF8212"/>
</dbReference>
<gene>
    <name evidence="2" type="ORF">HII31_03910</name>
</gene>
<protein>
    <submittedName>
        <fullName evidence="2">Vegetative incompatibility protein HET-E-1</fullName>
    </submittedName>
</protein>
<dbReference type="AlphaFoldDB" id="A0A8H6VLJ3"/>
<dbReference type="EMBL" id="JABCIY010000055">
    <property type="protein sequence ID" value="KAF7194787.1"/>
    <property type="molecule type" value="Genomic_DNA"/>
</dbReference>
<evidence type="ECO:0000259" key="1">
    <source>
        <dbReference type="Pfam" id="PF26640"/>
    </source>
</evidence>
<keyword evidence="3" id="KW-1185">Reference proteome</keyword>
<reference evidence="2" key="1">
    <citation type="submission" date="2020-04" db="EMBL/GenBank/DDBJ databases">
        <title>Draft genome resource of the tomato pathogen Pseudocercospora fuligena.</title>
        <authorList>
            <person name="Zaccaron A."/>
        </authorList>
    </citation>
    <scope>NUCLEOTIDE SEQUENCE</scope>
    <source>
        <strain evidence="2">PF001</strain>
    </source>
</reference>
<accession>A0A8H6VLJ3</accession>
<feature type="domain" description="DUF8212" evidence="1">
    <location>
        <begin position="36"/>
        <end position="59"/>
    </location>
</feature>
<dbReference type="Pfam" id="PF26640">
    <property type="entry name" value="DUF8212"/>
    <property type="match status" value="1"/>
</dbReference>
<evidence type="ECO:0000313" key="2">
    <source>
        <dbReference type="EMBL" id="KAF7194787.1"/>
    </source>
</evidence>
<dbReference type="OrthoDB" id="3635333at2759"/>
<dbReference type="PANTHER" id="PTHR10622:SF10">
    <property type="entry name" value="HET DOMAIN-CONTAINING PROTEIN"/>
    <property type="match status" value="1"/>
</dbReference>
<sequence length="214" mass="24611">MSWASKREVSRIEDEAYSLMGIFQVNMPLLYGERSKAFLRLEEEIIRRSPDQSIFAWTIPSEVFPAAASEAVSGLFATSPLHFADCASVEPCVTPELSERQPFAMTNMGLDLRLQSQMRTWGNQDDNEDEEPYFALHLHCARRREDGVKEMVRVLVQTVGLNRAGMLRIHTNPVNDTVWTDHGSSRPRKFYVKAFMPVRYMARPSRDVKRVQKE</sequence>
<evidence type="ECO:0000313" key="3">
    <source>
        <dbReference type="Proteomes" id="UP000660729"/>
    </source>
</evidence>
<comment type="caution">
    <text evidence="2">The sequence shown here is derived from an EMBL/GenBank/DDBJ whole genome shotgun (WGS) entry which is preliminary data.</text>
</comment>
<proteinExistence type="predicted"/>
<organism evidence="2 3">
    <name type="scientific">Pseudocercospora fuligena</name>
    <dbReference type="NCBI Taxonomy" id="685502"/>
    <lineage>
        <taxon>Eukaryota</taxon>
        <taxon>Fungi</taxon>
        <taxon>Dikarya</taxon>
        <taxon>Ascomycota</taxon>
        <taxon>Pezizomycotina</taxon>
        <taxon>Dothideomycetes</taxon>
        <taxon>Dothideomycetidae</taxon>
        <taxon>Mycosphaerellales</taxon>
        <taxon>Mycosphaerellaceae</taxon>
        <taxon>Pseudocercospora</taxon>
    </lineage>
</organism>